<reference evidence="3" key="1">
    <citation type="submission" date="2016-02" db="EMBL/GenBank/DDBJ databases">
        <authorList>
            <person name="Sanders J.G."/>
            <person name="Lin J.Y."/>
            <person name="Wertz J.T."/>
            <person name="Russell J.A."/>
            <person name="Moreau C.S."/>
            <person name="Powell S."/>
        </authorList>
    </citation>
    <scope>NUCLEOTIDE SEQUENCE [LARGE SCALE GENOMIC DNA]</scope>
    <source>
        <strain evidence="3">CAG34</strain>
    </source>
</reference>
<protein>
    <recommendedName>
        <fullName evidence="4">Prepilin-type N-terminal cleavage/methylation domain-containing protein</fullName>
    </recommendedName>
</protein>
<name>A0A139SMP3_9BACT</name>
<keyword evidence="3" id="KW-1185">Reference proteome</keyword>
<dbReference type="NCBIfam" id="TIGR02532">
    <property type="entry name" value="IV_pilin_GFxxxE"/>
    <property type="match status" value="1"/>
</dbReference>
<proteinExistence type="predicted"/>
<evidence type="ECO:0000313" key="3">
    <source>
        <dbReference type="Proteomes" id="UP000070058"/>
    </source>
</evidence>
<organism evidence="2 3">
    <name type="scientific">Cephaloticoccus primus</name>
    <dbReference type="NCBI Taxonomy" id="1548207"/>
    <lineage>
        <taxon>Bacteria</taxon>
        <taxon>Pseudomonadati</taxon>
        <taxon>Verrucomicrobiota</taxon>
        <taxon>Opitutia</taxon>
        <taxon>Opitutales</taxon>
        <taxon>Opitutaceae</taxon>
        <taxon>Cephaloticoccus</taxon>
    </lineage>
</organism>
<evidence type="ECO:0008006" key="4">
    <source>
        <dbReference type="Google" id="ProtNLM"/>
    </source>
</evidence>
<evidence type="ECO:0000256" key="1">
    <source>
        <dbReference type="SAM" id="Phobius"/>
    </source>
</evidence>
<dbReference type="AlphaFoldDB" id="A0A139SMP3"/>
<dbReference type="Proteomes" id="UP000070058">
    <property type="component" value="Unassembled WGS sequence"/>
</dbReference>
<dbReference type="PANTHER" id="PTHR30093">
    <property type="entry name" value="GENERAL SECRETION PATHWAY PROTEIN G"/>
    <property type="match status" value="1"/>
</dbReference>
<dbReference type="STRING" id="1548207.AXK11_04900"/>
<dbReference type="SUPFAM" id="SSF54523">
    <property type="entry name" value="Pili subunits"/>
    <property type="match status" value="1"/>
</dbReference>
<dbReference type="Pfam" id="PF07963">
    <property type="entry name" value="N_methyl"/>
    <property type="match status" value="1"/>
</dbReference>
<dbReference type="Gene3D" id="3.30.700.10">
    <property type="entry name" value="Glycoprotein, Type 4 Pilin"/>
    <property type="match status" value="1"/>
</dbReference>
<keyword evidence="1" id="KW-0812">Transmembrane</keyword>
<dbReference type="OrthoDB" id="193807at2"/>
<comment type="caution">
    <text evidence="2">The sequence shown here is derived from an EMBL/GenBank/DDBJ whole genome shotgun (WGS) entry which is preliminary data.</text>
</comment>
<sequence length="206" mass="21764">MRARRAAGFTLIELLVVIAIIGILAAILIPTASGVRSSAQRARTRVQFAQWAAAIEAFRREYGHYPQFDPSHKVNGGASASGEHLFHDILAGRRRDGQPIAGLALAQNRRRMAFHSFGQTELGGGTQPALALICDAQGNTDIAVLVDRNLDGRIDAADYPVLPSVSREGALIGAPAIPPSGLSLPVAFYSAAANATVAAPEFVVSW</sequence>
<evidence type="ECO:0000313" key="2">
    <source>
        <dbReference type="EMBL" id="KXU35876.1"/>
    </source>
</evidence>
<feature type="transmembrane region" description="Helical" evidence="1">
    <location>
        <begin position="7"/>
        <end position="29"/>
    </location>
</feature>
<accession>A0A139SMP3</accession>
<gene>
    <name evidence="2" type="ORF">AXK11_04900</name>
</gene>
<dbReference type="PROSITE" id="PS00409">
    <property type="entry name" value="PROKAR_NTER_METHYL"/>
    <property type="match status" value="1"/>
</dbReference>
<dbReference type="EMBL" id="LSZQ01000041">
    <property type="protein sequence ID" value="KXU35876.1"/>
    <property type="molecule type" value="Genomic_DNA"/>
</dbReference>
<keyword evidence="1" id="KW-0472">Membrane</keyword>
<dbReference type="InterPro" id="IPR012902">
    <property type="entry name" value="N_methyl_site"/>
</dbReference>
<dbReference type="InterPro" id="IPR045584">
    <property type="entry name" value="Pilin-like"/>
</dbReference>
<keyword evidence="1" id="KW-1133">Transmembrane helix</keyword>